<reference evidence="1 2" key="1">
    <citation type="submission" date="2018-08" db="EMBL/GenBank/DDBJ databases">
        <title>Recombination of ecologically and evolutionarily significant loci maintains genetic cohesion in the Pseudomonas syringae species complex.</title>
        <authorList>
            <person name="Dillon M."/>
            <person name="Thakur S."/>
            <person name="Almeida R.N.D."/>
            <person name="Weir B.S."/>
            <person name="Guttman D.S."/>
        </authorList>
    </citation>
    <scope>NUCLEOTIDE SEQUENCE [LARGE SCALE GENOMIC DNA]</scope>
    <source>
        <strain evidence="1 2">ICMP 3402</strain>
    </source>
</reference>
<organism evidence="1 2">
    <name type="scientific">Pseudomonas amygdali pv. lachrymans</name>
    <name type="common">Pseudomonas syringae pv. lachrymans</name>
    <dbReference type="NCBI Taxonomy" id="53707"/>
    <lineage>
        <taxon>Bacteria</taxon>
        <taxon>Pseudomonadati</taxon>
        <taxon>Pseudomonadota</taxon>
        <taxon>Gammaproteobacteria</taxon>
        <taxon>Pseudomonadales</taxon>
        <taxon>Pseudomonadaceae</taxon>
        <taxon>Pseudomonas</taxon>
        <taxon>Pseudomonas amygdali</taxon>
    </lineage>
</organism>
<protein>
    <recommendedName>
        <fullName evidence="3">Integrase</fullName>
    </recommendedName>
</protein>
<evidence type="ECO:0000313" key="1">
    <source>
        <dbReference type="EMBL" id="RMU15746.1"/>
    </source>
</evidence>
<dbReference type="RefSeq" id="WP_122314137.1">
    <property type="nucleotide sequence ID" value="NZ_RBTW01000292.1"/>
</dbReference>
<accession>A0AB37R4A4</accession>
<evidence type="ECO:0000313" key="2">
    <source>
        <dbReference type="Proteomes" id="UP000271817"/>
    </source>
</evidence>
<dbReference type="Proteomes" id="UP000271817">
    <property type="component" value="Unassembled WGS sequence"/>
</dbReference>
<proteinExistence type="predicted"/>
<gene>
    <name evidence="1" type="ORF">ALP33_02922</name>
</gene>
<dbReference type="EMBL" id="RBTW01000292">
    <property type="protein sequence ID" value="RMU15746.1"/>
    <property type="molecule type" value="Genomic_DNA"/>
</dbReference>
<dbReference type="AlphaFoldDB" id="A0AB37R4A4"/>
<sequence length="1078" mass="123282">MINLTKEILFVKSGEDLERSINDAIAKSKACVCKELFKTNYISISKISSGAKNEYYNASIVRLFDDHLNTENSPTHDEAWVRNIHTCTIKTPCIDIAKKVVSVSAYDWLNKSSLQRLGKDCLLILHFLWQDKAILLPANMAKPTTAHPGTCRKGFEFAASAYTEVLALVCKPFVPHVSYPDVRDISTVMKPSALTNFEWYAWRMIRCTDWHRIEDINPDEISAFVDHVISTRKGTVDWFQYPIAPAAFWGYIQKLYPERCSSVAVHVRNDSNATKKSLISGEFASPDEHRESIEVWIEYQNKFVELQKARGMKSYRNYEKSITILNTYLFSEYPATTGKIPPLPRELNRQHMEGDGFEGFLNFLRRGRGDTFVQNILYQIEAFFDYLVVNSKSDARITSFINPISDIDYPRVRRSSSSNKPAFKSEHFPFLLQYCYAIESFSTHLANLVHDEQINLYDKQYRTNTSAKNWNEAHKVIQTDKFGYVPVVFYRNPSFDSTKPKSENNRPMKCEALKLIPRFTVPIIEHAKERLGKWIFYPQLIYIRHNIIALETGIRSIHIRWLEKRAYDKHIDRSRPLPAICKLYVNTDKVNGPWDATVSSSVISVLDRQNEMIKWFNDPSMNEEVWYDYHENSIFGKIIPIFPRGETPGVPTPGTYAKYFKRLIFSFDLFCRYQLGIDSTNPMPEAFRHLETIEDPSDYLTAINLEAEACKLIEHTPHSCRVSVVSEYIRILPPHIIGAFITGHANEQHVIYYAKIDPAYLKILAHHQKMAIKSGLDFDRPAMSSIKAEDVESKLQQAFRRDKENSLLDFGAISFDREINDDVLSGIKAAKQRPIESLAFMPTHICPFGNQCTPDVIKDLGAVPGSLMPCGGCYYSIKTVDHLPRIHGLVRTLTDECRELETHIAEARKNGASPESLLPKANRRKFLASEIISWSVTAHCLEQMLEDIKARSSFLVEKPQIVSDHLERLELKEHTFSNLIARTAEAKSHAEFFTPQLKQQIMVARNRLLAFTGDFNRMLQEAPTGFTLIDEFRGLIRSTCEVLGLSLHDLSEAMSKPLALERPNSILKLISSSGGSNS</sequence>
<name>A0AB37R4A4_PSEAV</name>
<comment type="caution">
    <text evidence="1">The sequence shown here is derived from an EMBL/GenBank/DDBJ whole genome shotgun (WGS) entry which is preliminary data.</text>
</comment>
<evidence type="ECO:0008006" key="3">
    <source>
        <dbReference type="Google" id="ProtNLM"/>
    </source>
</evidence>